<protein>
    <recommendedName>
        <fullName evidence="3">Baseplate assembly protein</fullName>
    </recommendedName>
</protein>
<accession>A0ABT5BIU4</accession>
<evidence type="ECO:0008006" key="3">
    <source>
        <dbReference type="Google" id="ProtNLM"/>
    </source>
</evidence>
<dbReference type="Proteomes" id="UP001217838">
    <property type="component" value="Unassembled WGS sequence"/>
</dbReference>
<sequence length="813" mass="86760">MAQTFGNLRQALVRSLPTQVVDAAVPLAAWRPNGDLGSIVLESWAYVGDVLRLYNGAIMAEGYLQSAEQRRSLRRIGDLLGYRPRPAVGSLTECAAIVGAPVSDTRSIALRGSMPPGGPAQVFEAASSFAASPKHNEYVVAPVRAETAAPVAENTYLIDAATAAPVRGRPVAFLWVDAVIEARATEIVEVVSVRQSDGREYVSMQVASGPSFSGDVNREEVSLLSPSQQAYSCTDLLKPQKGVVSSAGDVGDLNATSVNDIISLMPGGYKGASKKSVSVAAFSDKSQSYVYLDSVYRAINVGDLLIFQISEKFRVHRVMETFEEQVPLKSEEEDAPTLPVTRLTVNPAVKTDFLPLGDPRRLVIHYNMHDIGRMTRVALTELQQADVVDKTLPLEGIHDVPTDPPTRFILEDANGRGVAVDGTLAVSPSGAATLTVTKGEWDGGLRVPVKAYGNVLDISRGETVQDEVLGSGDASQAYQTFKLAKSPLTYLSKPNTPEGIASTLEIRVDGIRWHERPSFYGAGPNDAVYIVRHDDDQNAHITFGDGVRGMRLPTGRGNVRANYRHGAGAAVPPRGAINQIVKGVPGLLSVRSPIVASGGADAETSKDIRKRAPASALVLGRCVSLADFAARVAGTAGVRNSRVEYAWDDASQTAGIKVWYIPNSDDGQLTSQIVADLQAMSEPGTVIRAAAAKPWVRFLFINLEIERDRLPADVEAAVRAALLDPEKGPLAVENTAIGAPLSRSLIVGVAKSVPGVLDIPSMYFAFDHDPIPFPDPGLMVPEGQYLDVGDIEAVRLVVGAVHAESRGCRDLVS</sequence>
<evidence type="ECO:0000313" key="1">
    <source>
        <dbReference type="EMBL" id="MDC0672876.1"/>
    </source>
</evidence>
<name>A0ABT5BIU4_9BACT</name>
<proteinExistence type="predicted"/>
<reference evidence="1 2" key="1">
    <citation type="submission" date="2022-11" db="EMBL/GenBank/DDBJ databases">
        <title>Minimal conservation of predation-associated metabolite biosynthetic gene clusters underscores biosynthetic potential of Myxococcota including descriptions for ten novel species: Archangium lansinium sp. nov., Myxococcus landrumus sp. nov., Nannocystis bai.</title>
        <authorList>
            <person name="Ahearne A."/>
            <person name="Stevens C."/>
            <person name="Dowd S."/>
        </authorList>
    </citation>
    <scope>NUCLEOTIDE SEQUENCE [LARGE SCALE GENOMIC DNA]</scope>
    <source>
        <strain evidence="1 2">NCELM</strain>
    </source>
</reference>
<keyword evidence="2" id="KW-1185">Reference proteome</keyword>
<organism evidence="1 2">
    <name type="scientific">Nannocystis radixulma</name>
    <dbReference type="NCBI Taxonomy" id="2995305"/>
    <lineage>
        <taxon>Bacteria</taxon>
        <taxon>Pseudomonadati</taxon>
        <taxon>Myxococcota</taxon>
        <taxon>Polyangia</taxon>
        <taxon>Nannocystales</taxon>
        <taxon>Nannocystaceae</taxon>
        <taxon>Nannocystis</taxon>
    </lineage>
</organism>
<gene>
    <name evidence="1" type="ORF">POL58_34300</name>
</gene>
<evidence type="ECO:0000313" key="2">
    <source>
        <dbReference type="Proteomes" id="UP001217838"/>
    </source>
</evidence>
<comment type="caution">
    <text evidence="1">The sequence shown here is derived from an EMBL/GenBank/DDBJ whole genome shotgun (WGS) entry which is preliminary data.</text>
</comment>
<dbReference type="EMBL" id="JAQNDN010000020">
    <property type="protein sequence ID" value="MDC0672876.1"/>
    <property type="molecule type" value="Genomic_DNA"/>
</dbReference>
<dbReference type="RefSeq" id="WP_272005027.1">
    <property type="nucleotide sequence ID" value="NZ_JAQNDN010000020.1"/>
</dbReference>